<feature type="signal peptide" evidence="1">
    <location>
        <begin position="1"/>
        <end position="15"/>
    </location>
</feature>
<reference evidence="2" key="2">
    <citation type="submission" date="2023-05" db="EMBL/GenBank/DDBJ databases">
        <authorList>
            <consortium name="Lawrence Berkeley National Laboratory"/>
            <person name="Steindorff A."/>
            <person name="Hensen N."/>
            <person name="Bonometti L."/>
            <person name="Westerberg I."/>
            <person name="Brannstrom I.O."/>
            <person name="Guillou S."/>
            <person name="Cros-Aarteil S."/>
            <person name="Calhoun S."/>
            <person name="Haridas S."/>
            <person name="Kuo A."/>
            <person name="Mondo S."/>
            <person name="Pangilinan J."/>
            <person name="Riley R."/>
            <person name="Labutti K."/>
            <person name="Andreopoulos B."/>
            <person name="Lipzen A."/>
            <person name="Chen C."/>
            <person name="Yanf M."/>
            <person name="Daum C."/>
            <person name="Ng V."/>
            <person name="Clum A."/>
            <person name="Ohm R."/>
            <person name="Martin F."/>
            <person name="Silar P."/>
            <person name="Natvig D."/>
            <person name="Lalanne C."/>
            <person name="Gautier V."/>
            <person name="Ament-Velasquez S.L."/>
            <person name="Kruys A."/>
            <person name="Hutchinson M.I."/>
            <person name="Powell A.J."/>
            <person name="Barry K."/>
            <person name="Miller A.N."/>
            <person name="Grigoriev I.V."/>
            <person name="Debuchy R."/>
            <person name="Gladieux P."/>
            <person name="Thoren M.H."/>
            <person name="Johannesson H."/>
        </authorList>
    </citation>
    <scope>NUCLEOTIDE SEQUENCE</scope>
    <source>
        <strain evidence="2">CBS 315.58</strain>
    </source>
</reference>
<evidence type="ECO:0000256" key="1">
    <source>
        <dbReference type="SAM" id="SignalP"/>
    </source>
</evidence>
<evidence type="ECO:0000313" key="2">
    <source>
        <dbReference type="EMBL" id="KAK4202558.1"/>
    </source>
</evidence>
<dbReference type="Proteomes" id="UP001303160">
    <property type="component" value="Unassembled WGS sequence"/>
</dbReference>
<accession>A0AAN6XLI6</accession>
<dbReference type="AlphaFoldDB" id="A0AAN6XLI6"/>
<sequence length="158" mass="17465">MKLLTLLLLPLSTTALFSHNHHLYPLLHRGSCHGNNCNRAVTGTGDHLPPLTQRSTDCRSFLLTTVTPAATTTTKTVEPTPNARLLHRNEILEIERRNSILARQTTIKPTKIPSWAAGNCENADEFRTGCLCYGVTASVSTAPRRTVTVTETLDWCEE</sequence>
<name>A0AAN6XLI6_9PEZI</name>
<evidence type="ECO:0000313" key="3">
    <source>
        <dbReference type="Proteomes" id="UP001303160"/>
    </source>
</evidence>
<gene>
    <name evidence="2" type="ORF">QBC40DRAFT_276153</name>
</gene>
<reference evidence="2" key="1">
    <citation type="journal article" date="2023" name="Mol. Phylogenet. Evol.">
        <title>Genome-scale phylogeny and comparative genomics of the fungal order Sordariales.</title>
        <authorList>
            <person name="Hensen N."/>
            <person name="Bonometti L."/>
            <person name="Westerberg I."/>
            <person name="Brannstrom I.O."/>
            <person name="Guillou S."/>
            <person name="Cros-Aarteil S."/>
            <person name="Calhoun S."/>
            <person name="Haridas S."/>
            <person name="Kuo A."/>
            <person name="Mondo S."/>
            <person name="Pangilinan J."/>
            <person name="Riley R."/>
            <person name="LaButti K."/>
            <person name="Andreopoulos B."/>
            <person name="Lipzen A."/>
            <person name="Chen C."/>
            <person name="Yan M."/>
            <person name="Daum C."/>
            <person name="Ng V."/>
            <person name="Clum A."/>
            <person name="Steindorff A."/>
            <person name="Ohm R.A."/>
            <person name="Martin F."/>
            <person name="Silar P."/>
            <person name="Natvig D.O."/>
            <person name="Lalanne C."/>
            <person name="Gautier V."/>
            <person name="Ament-Velasquez S.L."/>
            <person name="Kruys A."/>
            <person name="Hutchinson M.I."/>
            <person name="Powell A.J."/>
            <person name="Barry K."/>
            <person name="Miller A.N."/>
            <person name="Grigoriev I.V."/>
            <person name="Debuchy R."/>
            <person name="Gladieux P."/>
            <person name="Hiltunen Thoren M."/>
            <person name="Johannesson H."/>
        </authorList>
    </citation>
    <scope>NUCLEOTIDE SEQUENCE</scope>
    <source>
        <strain evidence="2">CBS 315.58</strain>
    </source>
</reference>
<feature type="chain" id="PRO_5042870861" evidence="1">
    <location>
        <begin position="16"/>
        <end position="158"/>
    </location>
</feature>
<comment type="caution">
    <text evidence="2">The sequence shown here is derived from an EMBL/GenBank/DDBJ whole genome shotgun (WGS) entry which is preliminary data.</text>
</comment>
<proteinExistence type="predicted"/>
<protein>
    <submittedName>
        <fullName evidence="2">Uncharacterized protein</fullName>
    </submittedName>
</protein>
<organism evidence="2 3">
    <name type="scientific">Triangularia verruculosa</name>
    <dbReference type="NCBI Taxonomy" id="2587418"/>
    <lineage>
        <taxon>Eukaryota</taxon>
        <taxon>Fungi</taxon>
        <taxon>Dikarya</taxon>
        <taxon>Ascomycota</taxon>
        <taxon>Pezizomycotina</taxon>
        <taxon>Sordariomycetes</taxon>
        <taxon>Sordariomycetidae</taxon>
        <taxon>Sordariales</taxon>
        <taxon>Podosporaceae</taxon>
        <taxon>Triangularia</taxon>
    </lineage>
</organism>
<keyword evidence="3" id="KW-1185">Reference proteome</keyword>
<keyword evidence="1" id="KW-0732">Signal</keyword>
<dbReference type="EMBL" id="MU863896">
    <property type="protein sequence ID" value="KAK4202558.1"/>
    <property type="molecule type" value="Genomic_DNA"/>
</dbReference>